<proteinExistence type="inferred from homology"/>
<dbReference type="PANTHER" id="PTHR33540">
    <property type="entry name" value="TRNA THREONYLCARBAMOYLADENOSINE BIOSYNTHESIS PROTEIN TSAE"/>
    <property type="match status" value="1"/>
</dbReference>
<dbReference type="Gene3D" id="3.40.50.300">
    <property type="entry name" value="P-loop containing nucleotide triphosphate hydrolases"/>
    <property type="match status" value="1"/>
</dbReference>
<dbReference type="SUPFAM" id="SSF52540">
    <property type="entry name" value="P-loop containing nucleoside triphosphate hydrolases"/>
    <property type="match status" value="1"/>
</dbReference>
<keyword evidence="9" id="KW-0460">Magnesium</keyword>
<evidence type="ECO:0000256" key="8">
    <source>
        <dbReference type="ARBA" id="ARBA00022840"/>
    </source>
</evidence>
<keyword evidence="6" id="KW-0479">Metal-binding</keyword>
<organism evidence="11">
    <name type="scientific">freshwater metagenome</name>
    <dbReference type="NCBI Taxonomy" id="449393"/>
    <lineage>
        <taxon>unclassified sequences</taxon>
        <taxon>metagenomes</taxon>
        <taxon>ecological metagenomes</taxon>
    </lineage>
</organism>
<reference evidence="11" key="1">
    <citation type="submission" date="2020-05" db="EMBL/GenBank/DDBJ databases">
        <authorList>
            <person name="Chiriac C."/>
            <person name="Salcher M."/>
            <person name="Ghai R."/>
            <person name="Kavagutti S V."/>
        </authorList>
    </citation>
    <scope>NUCLEOTIDE SEQUENCE</scope>
</reference>
<evidence type="ECO:0000256" key="1">
    <source>
        <dbReference type="ARBA" id="ARBA00004496"/>
    </source>
</evidence>
<evidence type="ECO:0000256" key="2">
    <source>
        <dbReference type="ARBA" id="ARBA00007599"/>
    </source>
</evidence>
<evidence type="ECO:0000256" key="5">
    <source>
        <dbReference type="ARBA" id="ARBA00022694"/>
    </source>
</evidence>
<comment type="subcellular location">
    <subcellularLocation>
        <location evidence="1">Cytoplasm</location>
    </subcellularLocation>
</comment>
<dbReference type="GO" id="GO:0005524">
    <property type="term" value="F:ATP binding"/>
    <property type="evidence" value="ECO:0007669"/>
    <property type="project" value="UniProtKB-KW"/>
</dbReference>
<accession>A0A6J7HX90</accession>
<name>A0A6J7HX90_9ZZZZ</name>
<evidence type="ECO:0000256" key="6">
    <source>
        <dbReference type="ARBA" id="ARBA00022723"/>
    </source>
</evidence>
<dbReference type="NCBIfam" id="TIGR00150">
    <property type="entry name" value="T6A_YjeE"/>
    <property type="match status" value="1"/>
</dbReference>
<keyword evidence="5" id="KW-0819">tRNA processing</keyword>
<dbReference type="Pfam" id="PF02367">
    <property type="entry name" value="TsaE"/>
    <property type="match status" value="1"/>
</dbReference>
<keyword evidence="7" id="KW-0547">Nucleotide-binding</keyword>
<keyword evidence="4" id="KW-0963">Cytoplasm</keyword>
<evidence type="ECO:0000256" key="9">
    <source>
        <dbReference type="ARBA" id="ARBA00022842"/>
    </source>
</evidence>
<dbReference type="EMBL" id="CAFBMR010000080">
    <property type="protein sequence ID" value="CAB4923503.1"/>
    <property type="molecule type" value="Genomic_DNA"/>
</dbReference>
<gene>
    <name evidence="11" type="ORF">UFOPK3610_01547</name>
</gene>
<comment type="similarity">
    <text evidence="2">Belongs to the TsaE family.</text>
</comment>
<evidence type="ECO:0000256" key="7">
    <source>
        <dbReference type="ARBA" id="ARBA00022741"/>
    </source>
</evidence>
<evidence type="ECO:0000313" key="11">
    <source>
        <dbReference type="EMBL" id="CAB4923503.1"/>
    </source>
</evidence>
<dbReference type="PANTHER" id="PTHR33540:SF2">
    <property type="entry name" value="TRNA THREONYLCARBAMOYLADENOSINE BIOSYNTHESIS PROTEIN TSAE"/>
    <property type="match status" value="1"/>
</dbReference>
<evidence type="ECO:0000256" key="4">
    <source>
        <dbReference type="ARBA" id="ARBA00022490"/>
    </source>
</evidence>
<dbReference type="InterPro" id="IPR027417">
    <property type="entry name" value="P-loop_NTPase"/>
</dbReference>
<dbReference type="AlphaFoldDB" id="A0A6J7HX90"/>
<dbReference type="GO" id="GO:0005737">
    <property type="term" value="C:cytoplasm"/>
    <property type="evidence" value="ECO:0007669"/>
    <property type="project" value="UniProtKB-SubCell"/>
</dbReference>
<dbReference type="GO" id="GO:0002949">
    <property type="term" value="P:tRNA threonylcarbamoyladenosine modification"/>
    <property type="evidence" value="ECO:0007669"/>
    <property type="project" value="InterPro"/>
</dbReference>
<keyword evidence="8" id="KW-0067">ATP-binding</keyword>
<dbReference type="InterPro" id="IPR003442">
    <property type="entry name" value="T6A_TsaE"/>
</dbReference>
<protein>
    <recommendedName>
        <fullName evidence="3">tRNA threonylcarbamoyladenosine biosynthesis protein TsaE</fullName>
    </recommendedName>
    <alternativeName>
        <fullName evidence="10">t(6)A37 threonylcarbamoyladenosine biosynthesis protein TsaE</fullName>
    </alternativeName>
</protein>
<sequence length="154" mass="16475">MTTFILTDAAAMMRFGESLGELLRAGDVVILDGPLGAGKTTLTKGLALGLGVTEPITSPTYVISHVHQGARVSLVHVDAYRLGSHVEFDDLDLDAHLDTSVTVVEWGEGRAEGLSEEPLYVRIAPEDHGDVRQLTLAGALDRWAAVIDALRGWS</sequence>
<evidence type="ECO:0000256" key="10">
    <source>
        <dbReference type="ARBA" id="ARBA00032441"/>
    </source>
</evidence>
<dbReference type="GO" id="GO:0046872">
    <property type="term" value="F:metal ion binding"/>
    <property type="evidence" value="ECO:0007669"/>
    <property type="project" value="UniProtKB-KW"/>
</dbReference>
<evidence type="ECO:0000256" key="3">
    <source>
        <dbReference type="ARBA" id="ARBA00019010"/>
    </source>
</evidence>